<dbReference type="PIRSF" id="PIRSF000722">
    <property type="entry name" value="Acetate_prop_kin"/>
    <property type="match status" value="1"/>
</dbReference>
<keyword evidence="2 9" id="KW-0963">Cytoplasm</keyword>
<evidence type="ECO:0000256" key="5">
    <source>
        <dbReference type="ARBA" id="ARBA00022741"/>
    </source>
</evidence>
<dbReference type="PANTHER" id="PTHR21060">
    <property type="entry name" value="ACETATE KINASE"/>
    <property type="match status" value="1"/>
</dbReference>
<evidence type="ECO:0000256" key="2">
    <source>
        <dbReference type="ARBA" id="ARBA00022490"/>
    </source>
</evidence>
<dbReference type="InterPro" id="IPR004372">
    <property type="entry name" value="Ac/propionate_kinase"/>
</dbReference>
<evidence type="ECO:0000256" key="10">
    <source>
        <dbReference type="RuleBase" id="RU003835"/>
    </source>
</evidence>
<dbReference type="PRINTS" id="PR00471">
    <property type="entry name" value="ACETATEKNASE"/>
</dbReference>
<dbReference type="GO" id="GO:0005829">
    <property type="term" value="C:cytosol"/>
    <property type="evidence" value="ECO:0007669"/>
    <property type="project" value="TreeGrafter"/>
</dbReference>
<feature type="binding site" evidence="9">
    <location>
        <begin position="206"/>
        <end position="210"/>
    </location>
    <ligand>
        <name>ATP</name>
        <dbReference type="ChEBI" id="CHEBI:30616"/>
    </ligand>
</feature>
<keyword evidence="6 9" id="KW-0418">Kinase</keyword>
<dbReference type="HAMAP" id="MF_00020">
    <property type="entry name" value="Acetate_kinase"/>
    <property type="match status" value="1"/>
</dbReference>
<dbReference type="InterPro" id="IPR000890">
    <property type="entry name" value="Aliphatic_acid_kin_short-chain"/>
</dbReference>
<feature type="binding site" evidence="9">
    <location>
        <begin position="281"/>
        <end position="283"/>
    </location>
    <ligand>
        <name>ATP</name>
        <dbReference type="ChEBI" id="CHEBI:30616"/>
    </ligand>
</feature>
<evidence type="ECO:0000256" key="8">
    <source>
        <dbReference type="ARBA" id="ARBA00022842"/>
    </source>
</evidence>
<feature type="active site" description="Proton donor/acceptor" evidence="9">
    <location>
        <position position="148"/>
    </location>
</feature>
<dbReference type="GO" id="GO:0006085">
    <property type="term" value="P:acetyl-CoA biosynthetic process"/>
    <property type="evidence" value="ECO:0007669"/>
    <property type="project" value="UniProtKB-UniRule"/>
</dbReference>
<protein>
    <recommendedName>
        <fullName evidence="9">Acetate kinase</fullName>
        <ecNumber evidence="9">2.7.2.1</ecNumber>
    </recommendedName>
    <alternativeName>
        <fullName evidence="9">Acetokinase</fullName>
    </alternativeName>
</protein>
<feature type="binding site" evidence="9">
    <location>
        <position position="8"/>
    </location>
    <ligand>
        <name>Mg(2+)</name>
        <dbReference type="ChEBI" id="CHEBI:18420"/>
    </ligand>
</feature>
<keyword evidence="7 9" id="KW-0067">ATP-binding</keyword>
<evidence type="ECO:0000256" key="9">
    <source>
        <dbReference type="HAMAP-Rule" id="MF_00020"/>
    </source>
</evidence>
<dbReference type="UniPathway" id="UPA00340">
    <property type="reaction ID" value="UER00458"/>
</dbReference>
<keyword evidence="8 9" id="KW-0460">Magnesium</keyword>
<comment type="subunit">
    <text evidence="9">Homodimer.</text>
</comment>
<dbReference type="InterPro" id="IPR043129">
    <property type="entry name" value="ATPase_NBD"/>
</dbReference>
<dbReference type="AlphaFoldDB" id="A0A1G4S9X5"/>
<evidence type="ECO:0000256" key="1">
    <source>
        <dbReference type="ARBA" id="ARBA00008748"/>
    </source>
</evidence>
<accession>A0A1G4S9X5</accession>
<gene>
    <name evidence="9" type="primary">ackA</name>
    <name evidence="11" type="ORF">SAMN02927900_03509</name>
</gene>
<dbReference type="Gene3D" id="3.30.420.40">
    <property type="match status" value="2"/>
</dbReference>
<evidence type="ECO:0000256" key="3">
    <source>
        <dbReference type="ARBA" id="ARBA00022679"/>
    </source>
</evidence>
<dbReference type="PROSITE" id="PS01075">
    <property type="entry name" value="ACETATE_KINASE_1"/>
    <property type="match status" value="1"/>
</dbReference>
<keyword evidence="3 9" id="KW-0808">Transferase</keyword>
<dbReference type="Pfam" id="PF00871">
    <property type="entry name" value="Acetate_kinase"/>
    <property type="match status" value="1"/>
</dbReference>
<evidence type="ECO:0000313" key="12">
    <source>
        <dbReference type="Proteomes" id="UP000199542"/>
    </source>
</evidence>
<comment type="function">
    <text evidence="9">Catalyzes the formation of acetyl phosphate from acetate and ATP. Can also catalyze the reverse reaction.</text>
</comment>
<dbReference type="InterPro" id="IPR023865">
    <property type="entry name" value="Aliphatic_acid_kinase_CS"/>
</dbReference>
<comment type="cofactor">
    <cofactor evidence="9">
        <name>Mg(2+)</name>
        <dbReference type="ChEBI" id="CHEBI:18420"/>
    </cofactor>
    <cofactor evidence="9">
        <name>Mn(2+)</name>
        <dbReference type="ChEBI" id="CHEBI:29035"/>
    </cofactor>
    <text evidence="9">Mg(2+). Can also accept Mn(2+).</text>
</comment>
<dbReference type="CDD" id="cd24010">
    <property type="entry name" value="ASKHA_NBD_AcK_PK"/>
    <property type="match status" value="1"/>
</dbReference>
<dbReference type="Proteomes" id="UP000199542">
    <property type="component" value="Unassembled WGS sequence"/>
</dbReference>
<dbReference type="PANTHER" id="PTHR21060:SF21">
    <property type="entry name" value="ACETATE KINASE"/>
    <property type="match status" value="1"/>
</dbReference>
<proteinExistence type="inferred from homology"/>
<sequence length="392" mass="41801">MDAILVVNAGSSSLKFQIFEIADTGPKRCIRGQIDGIGVRPRLAASAADGTILVDRQYAPEVVGHLPAAIAETRAWLLTLKGFTLRAIGHRVVHGGPDYAKPILIDRDTLDKLATFQELAPLHQPNNLAPIRLAMEINPDVPQVACFDTAFHRGHAPHTDCYALPWDYYEHGVRRYGFHGLSYEYIAEQLAEVAPGIAGGRIIVAHLGSGASMCALKAGSSLETTMGFTALDGLPMSTRPGQMDPGVVLYLLDHRGMTTGEVTDLLYRASGLKGLSGFSGDMRDLLASDDPRAAFAIDHFVHRCALSAGTLAAALGGLDAFVFTAGVGENSPPIRARIAERLAWLGAELDPAANEAGAVLISTPASRVELYVVPTDEELMIARHTLALIIAP</sequence>
<evidence type="ECO:0000256" key="7">
    <source>
        <dbReference type="ARBA" id="ARBA00022840"/>
    </source>
</evidence>
<feature type="binding site" evidence="9">
    <location>
        <position position="91"/>
    </location>
    <ligand>
        <name>substrate</name>
    </ligand>
</feature>
<feature type="binding site" evidence="9">
    <location>
        <position position="15"/>
    </location>
    <ligand>
        <name>ATP</name>
        <dbReference type="ChEBI" id="CHEBI:30616"/>
    </ligand>
</feature>
<feature type="binding site" evidence="9">
    <location>
        <begin position="326"/>
        <end position="330"/>
    </location>
    <ligand>
        <name>ATP</name>
        <dbReference type="ChEBI" id="CHEBI:30616"/>
    </ligand>
</feature>
<organism evidence="11 12">
    <name type="scientific">Rhizobium mongolense subsp. loessense</name>
    <dbReference type="NCBI Taxonomy" id="158890"/>
    <lineage>
        <taxon>Bacteria</taxon>
        <taxon>Pseudomonadati</taxon>
        <taxon>Pseudomonadota</taxon>
        <taxon>Alphaproteobacteria</taxon>
        <taxon>Hyphomicrobiales</taxon>
        <taxon>Rhizobiaceae</taxon>
        <taxon>Rhizobium/Agrobacterium group</taxon>
        <taxon>Rhizobium</taxon>
    </lineage>
</organism>
<comment type="catalytic activity">
    <reaction evidence="9">
        <text>acetate + ATP = acetyl phosphate + ADP</text>
        <dbReference type="Rhea" id="RHEA:11352"/>
        <dbReference type="ChEBI" id="CHEBI:22191"/>
        <dbReference type="ChEBI" id="CHEBI:30089"/>
        <dbReference type="ChEBI" id="CHEBI:30616"/>
        <dbReference type="ChEBI" id="CHEBI:456216"/>
        <dbReference type="EC" id="2.7.2.1"/>
    </reaction>
</comment>
<keyword evidence="4 9" id="KW-0479">Metal-binding</keyword>
<evidence type="ECO:0000256" key="4">
    <source>
        <dbReference type="ARBA" id="ARBA00022723"/>
    </source>
</evidence>
<reference evidence="11 12" key="1">
    <citation type="submission" date="2016-10" db="EMBL/GenBank/DDBJ databases">
        <authorList>
            <person name="de Groot N.N."/>
        </authorList>
    </citation>
    <scope>NUCLEOTIDE SEQUENCE [LARGE SCALE GENOMIC DNA]</scope>
    <source>
        <strain evidence="11 12">CGMCC 1.3401</strain>
    </source>
</reference>
<dbReference type="GO" id="GO:0000287">
    <property type="term" value="F:magnesium ion binding"/>
    <property type="evidence" value="ECO:0007669"/>
    <property type="project" value="UniProtKB-UniRule"/>
</dbReference>
<feature type="site" description="Transition state stabilizer" evidence="9">
    <location>
        <position position="239"/>
    </location>
</feature>
<dbReference type="EC" id="2.7.2.1" evidence="9"/>
<dbReference type="GO" id="GO:0008776">
    <property type="term" value="F:acetate kinase activity"/>
    <property type="evidence" value="ECO:0007669"/>
    <property type="project" value="UniProtKB-UniRule"/>
</dbReference>
<dbReference type="GO" id="GO:0006083">
    <property type="term" value="P:acetate metabolic process"/>
    <property type="evidence" value="ECO:0007669"/>
    <property type="project" value="TreeGrafter"/>
</dbReference>
<name>A0A1G4S9X5_9HYPH</name>
<dbReference type="PROSITE" id="PS01076">
    <property type="entry name" value="ACETATE_KINASE_2"/>
    <property type="match status" value="1"/>
</dbReference>
<dbReference type="SUPFAM" id="SSF53067">
    <property type="entry name" value="Actin-like ATPase domain"/>
    <property type="match status" value="2"/>
</dbReference>
<comment type="pathway">
    <text evidence="9">Metabolic intermediate biosynthesis; acetyl-CoA biosynthesis; acetyl-CoA from acetate: step 1/2.</text>
</comment>
<dbReference type="NCBIfam" id="TIGR00016">
    <property type="entry name" value="ackA"/>
    <property type="match status" value="1"/>
</dbReference>
<evidence type="ECO:0000256" key="6">
    <source>
        <dbReference type="ARBA" id="ARBA00022777"/>
    </source>
</evidence>
<evidence type="ECO:0000313" key="11">
    <source>
        <dbReference type="EMBL" id="SCW65866.1"/>
    </source>
</evidence>
<keyword evidence="5 9" id="KW-0547">Nucleotide-binding</keyword>
<dbReference type="GO" id="GO:0005524">
    <property type="term" value="F:ATP binding"/>
    <property type="evidence" value="ECO:0007669"/>
    <property type="project" value="UniProtKB-KW"/>
</dbReference>
<feature type="site" description="Transition state stabilizer" evidence="9">
    <location>
        <position position="179"/>
    </location>
</feature>
<dbReference type="EMBL" id="FMTM01000005">
    <property type="protein sequence ID" value="SCW65866.1"/>
    <property type="molecule type" value="Genomic_DNA"/>
</dbReference>
<dbReference type="RefSeq" id="WP_092586195.1">
    <property type="nucleotide sequence ID" value="NZ_FMTM01000005.1"/>
</dbReference>
<comment type="subcellular location">
    <subcellularLocation>
        <location evidence="9">Cytoplasm</location>
    </subcellularLocation>
</comment>
<comment type="similarity">
    <text evidence="1 9 10">Belongs to the acetokinase family.</text>
</comment>
<feature type="binding site" evidence="9">
    <location>
        <position position="377"/>
    </location>
    <ligand>
        <name>Mg(2+)</name>
        <dbReference type="ChEBI" id="CHEBI:18420"/>
    </ligand>
</feature>